<feature type="region of interest" description="Disordered" evidence="1">
    <location>
        <begin position="1"/>
        <end position="92"/>
    </location>
</feature>
<feature type="transmembrane region" description="Helical" evidence="2">
    <location>
        <begin position="103"/>
        <end position="121"/>
    </location>
</feature>
<keyword evidence="4" id="KW-1185">Reference proteome</keyword>
<gene>
    <name evidence="3" type="ORF">AAAT05_08470</name>
</gene>
<comment type="caution">
    <text evidence="3">The sequence shown here is derived from an EMBL/GenBank/DDBJ whole genome shotgun (WGS) entry which is preliminary data.</text>
</comment>
<feature type="compositionally biased region" description="Polar residues" evidence="1">
    <location>
        <begin position="44"/>
        <end position="54"/>
    </location>
</feature>
<accession>A0ABV1IHI5</accession>
<protein>
    <submittedName>
        <fullName evidence="3">Papain-like cysteine protease family protein</fullName>
    </submittedName>
</protein>
<sequence>MSYQQQGPRGDGRGSRPRSSQGGRGRGGSGSALNGNGLSGAGSTRQRINLSSGSYHGPTGVSRRNNPGRLRSGKGNGGYPLRSRNINFTGRRGLGRGGVDRRIFLVGAAALVLVIVLVLVVSSCVRGCSSDGGQQQTESQNQVDSRVAAGVSDDLSKEFKTALDRNDKLSQIAANADKYSDQQLLELALAQPEAIDFVASYPDANKSAQAYSDAAHKGTAPTLYNWDARWGAVDYAGHALALTGSGPVSVSMAYMGLTGSNGKTPADVASLVTADNLATGDSSMSSNAVEKVAGNLGLVAKSYTSSRQTLLDVLDAGTYILAEVRAGALTDAAHWVLVTTENENGTVLVHDPTSPEATARAWDPATIASACDTFYGLSQAETTTNGDATN</sequence>
<keyword evidence="2" id="KW-1133">Transmembrane helix</keyword>
<organism evidence="3 4">
    <name type="scientific">Paratractidigestivibacter faecalis</name>
    <dbReference type="NCBI Taxonomy" id="2292441"/>
    <lineage>
        <taxon>Bacteria</taxon>
        <taxon>Bacillati</taxon>
        <taxon>Actinomycetota</taxon>
        <taxon>Coriobacteriia</taxon>
        <taxon>Coriobacteriales</taxon>
        <taxon>Atopobiaceae</taxon>
        <taxon>Paratractidigestivibacter</taxon>
    </lineage>
</organism>
<evidence type="ECO:0000313" key="3">
    <source>
        <dbReference type="EMBL" id="MEQ2638370.1"/>
    </source>
</evidence>
<reference evidence="3 4" key="1">
    <citation type="submission" date="2024-04" db="EMBL/GenBank/DDBJ databases">
        <title>Human intestinal bacterial collection.</title>
        <authorList>
            <person name="Pauvert C."/>
            <person name="Hitch T.C.A."/>
            <person name="Clavel T."/>
        </authorList>
    </citation>
    <scope>NUCLEOTIDE SEQUENCE [LARGE SCALE GENOMIC DNA]</scope>
    <source>
        <strain evidence="3 4">CLA-AA-H197</strain>
    </source>
</reference>
<keyword evidence="2" id="KW-0812">Transmembrane</keyword>
<proteinExistence type="predicted"/>
<dbReference type="Proteomes" id="UP001478817">
    <property type="component" value="Unassembled WGS sequence"/>
</dbReference>
<dbReference type="EMBL" id="JBBNGS010000018">
    <property type="protein sequence ID" value="MEQ2638370.1"/>
    <property type="molecule type" value="Genomic_DNA"/>
</dbReference>
<keyword evidence="2" id="KW-0472">Membrane</keyword>
<dbReference type="RefSeq" id="WP_349183062.1">
    <property type="nucleotide sequence ID" value="NZ_JBBNGS010000018.1"/>
</dbReference>
<evidence type="ECO:0000313" key="4">
    <source>
        <dbReference type="Proteomes" id="UP001478817"/>
    </source>
</evidence>
<evidence type="ECO:0000256" key="2">
    <source>
        <dbReference type="SAM" id="Phobius"/>
    </source>
</evidence>
<evidence type="ECO:0000256" key="1">
    <source>
        <dbReference type="SAM" id="MobiDB-lite"/>
    </source>
</evidence>
<name>A0ABV1IHI5_9ACTN</name>